<dbReference type="InterPro" id="IPR004960">
    <property type="entry name" value="LipA_acyltrans"/>
</dbReference>
<keyword evidence="5 7" id="KW-0472">Membrane</keyword>
<reference evidence="8 9" key="1">
    <citation type="submission" date="2020-08" db="EMBL/GenBank/DDBJ databases">
        <title>Genome sequencing of Purple Non-Sulfur Bacteria from various extreme environments.</title>
        <authorList>
            <person name="Mayer M."/>
        </authorList>
    </citation>
    <scope>NUCLEOTIDE SEQUENCE [LARGE SCALE GENOMIC DNA]</scope>
    <source>
        <strain evidence="8 9">2761</strain>
    </source>
</reference>
<dbReference type="Proteomes" id="UP000587070">
    <property type="component" value="Unassembled WGS sequence"/>
</dbReference>
<keyword evidence="9" id="KW-1185">Reference proteome</keyword>
<dbReference type="EMBL" id="JACIGE010000001">
    <property type="protein sequence ID" value="MBB4245818.1"/>
    <property type="molecule type" value="Genomic_DNA"/>
</dbReference>
<keyword evidence="7" id="KW-1133">Transmembrane helix</keyword>
<dbReference type="GO" id="GO:0016746">
    <property type="term" value="F:acyltransferase activity"/>
    <property type="evidence" value="ECO:0007669"/>
    <property type="project" value="UniProtKB-KW"/>
</dbReference>
<evidence type="ECO:0000313" key="8">
    <source>
        <dbReference type="EMBL" id="MBB4245818.1"/>
    </source>
</evidence>
<proteinExistence type="predicted"/>
<evidence type="ECO:0000256" key="7">
    <source>
        <dbReference type="SAM" id="Phobius"/>
    </source>
</evidence>
<dbReference type="PANTHER" id="PTHR30606:SF9">
    <property type="entry name" value="LIPID A BIOSYNTHESIS LAUROYLTRANSFERASE"/>
    <property type="match status" value="1"/>
</dbReference>
<dbReference type="AlphaFoldDB" id="A0A840G4Z6"/>
<keyword evidence="4" id="KW-0808">Transferase</keyword>
<evidence type="ECO:0000256" key="5">
    <source>
        <dbReference type="ARBA" id="ARBA00023136"/>
    </source>
</evidence>
<comment type="subcellular location">
    <subcellularLocation>
        <location evidence="1">Cell inner membrane</location>
    </subcellularLocation>
</comment>
<dbReference type="GO" id="GO:0005886">
    <property type="term" value="C:plasma membrane"/>
    <property type="evidence" value="ECO:0007669"/>
    <property type="project" value="UniProtKB-SubCell"/>
</dbReference>
<name>A0A840G4Z6_RHOTE</name>
<dbReference type="CDD" id="cd07984">
    <property type="entry name" value="LPLAT_LABLAT-like"/>
    <property type="match status" value="1"/>
</dbReference>
<protein>
    <recommendedName>
        <fullName evidence="10">Acyl-CoA synthetase</fullName>
    </recommendedName>
</protein>
<evidence type="ECO:0000313" key="9">
    <source>
        <dbReference type="Proteomes" id="UP000587070"/>
    </source>
</evidence>
<sequence>MSGQEAGQGGETPEWMRRRERGNRFWLFVMRWLSLLFGRQASRIVLYFIALYFLLAVPRARAASRNYLTRCLGRPVTWADLYYHFLIFASTIHDRVYLLNDRHELFDLHASGSEALDQPHAGRGFLLFGAHLGSFEVLRSLARNNERLKVCMAMYPENARQINETLSAINPRAMQDIIALGKLDAILSIHHKLKEGVLVGVLADRAAGSDQYICLPFLGAPARFPTGPFRMAAMLRHPVYFMAGLHLGGNRYDIHFELLEDFASGASAGRDADVRALLEKYVAALERHCRAAPFNWFNFYDFWETAEHA</sequence>
<keyword evidence="3" id="KW-0997">Cell inner membrane</keyword>
<dbReference type="InterPro" id="IPR014548">
    <property type="entry name" value="Ac_Trasf"/>
</dbReference>
<evidence type="ECO:0000256" key="6">
    <source>
        <dbReference type="ARBA" id="ARBA00023315"/>
    </source>
</evidence>
<dbReference type="GO" id="GO:0009247">
    <property type="term" value="P:glycolipid biosynthetic process"/>
    <property type="evidence" value="ECO:0007669"/>
    <property type="project" value="UniProtKB-ARBA"/>
</dbReference>
<accession>A0A840G4Z6</accession>
<gene>
    <name evidence="8" type="ORF">GGD90_000167</name>
</gene>
<evidence type="ECO:0008006" key="10">
    <source>
        <dbReference type="Google" id="ProtNLM"/>
    </source>
</evidence>
<evidence type="ECO:0000256" key="4">
    <source>
        <dbReference type="ARBA" id="ARBA00022679"/>
    </source>
</evidence>
<feature type="transmembrane region" description="Helical" evidence="7">
    <location>
        <begin position="25"/>
        <end position="55"/>
    </location>
</feature>
<dbReference type="PANTHER" id="PTHR30606">
    <property type="entry name" value="LIPID A BIOSYNTHESIS LAUROYL ACYLTRANSFERASE"/>
    <property type="match status" value="1"/>
</dbReference>
<evidence type="ECO:0000256" key="2">
    <source>
        <dbReference type="ARBA" id="ARBA00022475"/>
    </source>
</evidence>
<keyword evidence="6" id="KW-0012">Acyltransferase</keyword>
<keyword evidence="2" id="KW-1003">Cell membrane</keyword>
<dbReference type="PIRSF" id="PIRSF028561">
    <property type="entry name" value="Ac_Trasf"/>
    <property type="match status" value="1"/>
</dbReference>
<evidence type="ECO:0000256" key="3">
    <source>
        <dbReference type="ARBA" id="ARBA00022519"/>
    </source>
</evidence>
<dbReference type="Pfam" id="PF03279">
    <property type="entry name" value="Lip_A_acyltrans"/>
    <property type="match status" value="1"/>
</dbReference>
<dbReference type="RefSeq" id="WP_228273743.1">
    <property type="nucleotide sequence ID" value="NZ_JACIGE010000001.1"/>
</dbReference>
<comment type="caution">
    <text evidence="8">The sequence shown here is derived from an EMBL/GenBank/DDBJ whole genome shotgun (WGS) entry which is preliminary data.</text>
</comment>
<evidence type="ECO:0000256" key="1">
    <source>
        <dbReference type="ARBA" id="ARBA00004533"/>
    </source>
</evidence>
<organism evidence="8 9">
    <name type="scientific">Rhodocyclus tenuis</name>
    <name type="common">Rhodospirillum tenue</name>
    <dbReference type="NCBI Taxonomy" id="1066"/>
    <lineage>
        <taxon>Bacteria</taxon>
        <taxon>Pseudomonadati</taxon>
        <taxon>Pseudomonadota</taxon>
        <taxon>Betaproteobacteria</taxon>
        <taxon>Rhodocyclales</taxon>
        <taxon>Rhodocyclaceae</taxon>
        <taxon>Rhodocyclus</taxon>
    </lineage>
</organism>
<keyword evidence="7" id="KW-0812">Transmembrane</keyword>